<dbReference type="InterPro" id="IPR036291">
    <property type="entry name" value="NAD(P)-bd_dom_sf"/>
</dbReference>
<dbReference type="PANTHER" id="PTHR24321">
    <property type="entry name" value="DEHYDROGENASES, SHORT CHAIN"/>
    <property type="match status" value="1"/>
</dbReference>
<name>A0ABX1GKK1_9GAMM</name>
<dbReference type="RefSeq" id="WP_168451196.1">
    <property type="nucleotide sequence ID" value="NZ_JAAWWK010000005.1"/>
</dbReference>
<sequence>MIEDSNKNLPRYDFSGKVALVTGGASGIGAAAVKRFAQSGAEVIIADINGSAAADYATAICAEGGTAVGYGCDVSDEAQVKNLIAFAVETFGGLDYAFNNAGIIGFDGNLTGTFTAENWTKTLEVNLTGVFNCLKHELAYMAEHGGGSIVNNSSSAGLFAAKAGAAYGATKHGVIGLTKTAAKEYLAKGIRVNAVCPGGVATPLLEDMVGMAIPEIAPGGEMPAIAAPEHIADAVMWLSSPASAFVIGQAMLIDGGTFL</sequence>
<dbReference type="PRINTS" id="PR00080">
    <property type="entry name" value="SDRFAMILY"/>
</dbReference>
<dbReference type="InterPro" id="IPR002347">
    <property type="entry name" value="SDR_fam"/>
</dbReference>
<dbReference type="SUPFAM" id="SSF51735">
    <property type="entry name" value="NAD(P)-binding Rossmann-fold domains"/>
    <property type="match status" value="1"/>
</dbReference>
<comment type="caution">
    <text evidence="3">The sequence shown here is derived from an EMBL/GenBank/DDBJ whole genome shotgun (WGS) entry which is preliminary data.</text>
</comment>
<evidence type="ECO:0000256" key="2">
    <source>
        <dbReference type="ARBA" id="ARBA00023002"/>
    </source>
</evidence>
<dbReference type="PROSITE" id="PS00061">
    <property type="entry name" value="ADH_SHORT"/>
    <property type="match status" value="1"/>
</dbReference>
<accession>A0ABX1GKK1</accession>
<evidence type="ECO:0000313" key="3">
    <source>
        <dbReference type="EMBL" id="NKI18684.1"/>
    </source>
</evidence>
<organism evidence="3 4">
    <name type="scientific">Spongiibacter thalassae</name>
    <dbReference type="NCBI Taxonomy" id="2721624"/>
    <lineage>
        <taxon>Bacteria</taxon>
        <taxon>Pseudomonadati</taxon>
        <taxon>Pseudomonadota</taxon>
        <taxon>Gammaproteobacteria</taxon>
        <taxon>Cellvibrionales</taxon>
        <taxon>Spongiibacteraceae</taxon>
        <taxon>Spongiibacter</taxon>
    </lineage>
</organism>
<reference evidence="3 4" key="1">
    <citation type="submission" date="2020-04" db="EMBL/GenBank/DDBJ databases">
        <authorList>
            <person name="Yoon J."/>
        </authorList>
    </citation>
    <scope>NUCLEOTIDE SEQUENCE [LARGE SCALE GENOMIC DNA]</scope>
    <source>
        <strain evidence="3 4">KMU-166</strain>
    </source>
</reference>
<protein>
    <submittedName>
        <fullName evidence="3">SDR family oxidoreductase</fullName>
    </submittedName>
</protein>
<proteinExistence type="inferred from homology"/>
<dbReference type="Proteomes" id="UP000765845">
    <property type="component" value="Unassembled WGS sequence"/>
</dbReference>
<evidence type="ECO:0000313" key="4">
    <source>
        <dbReference type="Proteomes" id="UP000765845"/>
    </source>
</evidence>
<dbReference type="PANTHER" id="PTHR24321:SF8">
    <property type="entry name" value="ESTRADIOL 17-BETA-DEHYDROGENASE 8-RELATED"/>
    <property type="match status" value="1"/>
</dbReference>
<gene>
    <name evidence="3" type="ORF">HCU74_14825</name>
</gene>
<comment type="similarity">
    <text evidence="1">Belongs to the short-chain dehydrogenases/reductases (SDR) family.</text>
</comment>
<dbReference type="CDD" id="cd05233">
    <property type="entry name" value="SDR_c"/>
    <property type="match status" value="1"/>
</dbReference>
<keyword evidence="2" id="KW-0560">Oxidoreductase</keyword>
<evidence type="ECO:0000256" key="1">
    <source>
        <dbReference type="ARBA" id="ARBA00006484"/>
    </source>
</evidence>
<dbReference type="Pfam" id="PF13561">
    <property type="entry name" value="adh_short_C2"/>
    <property type="match status" value="1"/>
</dbReference>
<dbReference type="PRINTS" id="PR00081">
    <property type="entry name" value="GDHRDH"/>
</dbReference>
<dbReference type="Gene3D" id="3.40.50.720">
    <property type="entry name" value="NAD(P)-binding Rossmann-like Domain"/>
    <property type="match status" value="1"/>
</dbReference>
<dbReference type="EMBL" id="JAAWWK010000005">
    <property type="protein sequence ID" value="NKI18684.1"/>
    <property type="molecule type" value="Genomic_DNA"/>
</dbReference>
<dbReference type="InterPro" id="IPR020904">
    <property type="entry name" value="Sc_DH/Rdtase_CS"/>
</dbReference>
<keyword evidence="4" id="KW-1185">Reference proteome</keyword>